<dbReference type="Proteomes" id="UP000198211">
    <property type="component" value="Unassembled WGS sequence"/>
</dbReference>
<organism evidence="3 4">
    <name type="scientific">Phytophthora megakarya</name>
    <dbReference type="NCBI Taxonomy" id="4795"/>
    <lineage>
        <taxon>Eukaryota</taxon>
        <taxon>Sar</taxon>
        <taxon>Stramenopiles</taxon>
        <taxon>Oomycota</taxon>
        <taxon>Peronosporomycetes</taxon>
        <taxon>Peronosporales</taxon>
        <taxon>Peronosporaceae</taxon>
        <taxon>Phytophthora</taxon>
    </lineage>
</organism>
<evidence type="ECO:0000313" key="3">
    <source>
        <dbReference type="EMBL" id="OWZ08479.1"/>
    </source>
</evidence>
<dbReference type="AlphaFoldDB" id="A0A225VU10"/>
<gene>
    <name evidence="3" type="ORF">PHMEG_00018975</name>
</gene>
<keyword evidence="2" id="KW-0732">Signal</keyword>
<accession>A0A225VU10</accession>
<feature type="chain" id="PRO_5012081730" description="RxLR effector protein" evidence="2">
    <location>
        <begin position="20"/>
        <end position="102"/>
    </location>
</feature>
<evidence type="ECO:0008006" key="5">
    <source>
        <dbReference type="Google" id="ProtNLM"/>
    </source>
</evidence>
<evidence type="ECO:0000256" key="1">
    <source>
        <dbReference type="SAM" id="MobiDB-lite"/>
    </source>
</evidence>
<protein>
    <recommendedName>
        <fullName evidence="5">RxLR effector protein</fullName>
    </recommendedName>
</protein>
<name>A0A225VU10_9STRA</name>
<sequence length="102" mass="11427">MRISYSLLLVATTTLLVSGSMTTTSDNPVEGSTMTSPDLVAMGPSIGGKRTKGRRQQVSAEKIAEMAKRTKQCKRFARWSRDYKPINLPDVVQGKLRDKYRY</sequence>
<keyword evidence="4" id="KW-1185">Reference proteome</keyword>
<feature type="signal peptide" evidence="2">
    <location>
        <begin position="1"/>
        <end position="19"/>
    </location>
</feature>
<comment type="caution">
    <text evidence="3">The sequence shown here is derived from an EMBL/GenBank/DDBJ whole genome shotgun (WGS) entry which is preliminary data.</text>
</comment>
<reference evidence="4" key="1">
    <citation type="submission" date="2017-03" db="EMBL/GenBank/DDBJ databases">
        <title>Phytopthora megakarya and P. palmivora, two closely related causual agents of cacao black pod achieved similar genome size and gene model numbers by different mechanisms.</title>
        <authorList>
            <person name="Ali S."/>
            <person name="Shao J."/>
            <person name="Larry D.J."/>
            <person name="Kronmiller B."/>
            <person name="Shen D."/>
            <person name="Strem M.D."/>
            <person name="Melnick R.L."/>
            <person name="Guiltinan M.J."/>
            <person name="Tyler B.M."/>
            <person name="Meinhardt L.W."/>
            <person name="Bailey B.A."/>
        </authorList>
    </citation>
    <scope>NUCLEOTIDE SEQUENCE [LARGE SCALE GENOMIC DNA]</scope>
    <source>
        <strain evidence="4">zdho120</strain>
    </source>
</reference>
<feature type="region of interest" description="Disordered" evidence="1">
    <location>
        <begin position="20"/>
        <end position="57"/>
    </location>
</feature>
<feature type="compositionally biased region" description="Polar residues" evidence="1">
    <location>
        <begin position="20"/>
        <end position="36"/>
    </location>
</feature>
<evidence type="ECO:0000313" key="4">
    <source>
        <dbReference type="Proteomes" id="UP000198211"/>
    </source>
</evidence>
<dbReference type="EMBL" id="NBNE01003140">
    <property type="protein sequence ID" value="OWZ08479.1"/>
    <property type="molecule type" value="Genomic_DNA"/>
</dbReference>
<evidence type="ECO:0000256" key="2">
    <source>
        <dbReference type="SAM" id="SignalP"/>
    </source>
</evidence>
<proteinExistence type="predicted"/>